<name>M2UTG7_COCH5</name>
<dbReference type="EMBL" id="KB445577">
    <property type="protein sequence ID" value="EMD91167.1"/>
    <property type="molecule type" value="Genomic_DNA"/>
</dbReference>
<accession>M2UTG7</accession>
<dbReference type="AlphaFoldDB" id="M2UTG7"/>
<evidence type="ECO:0000313" key="2">
    <source>
        <dbReference type="Proteomes" id="UP000016936"/>
    </source>
</evidence>
<protein>
    <submittedName>
        <fullName evidence="1">Uncharacterized protein</fullName>
    </submittedName>
</protein>
<reference evidence="1 2" key="1">
    <citation type="journal article" date="2012" name="PLoS Pathog.">
        <title>Diverse lifestyles and strategies of plant pathogenesis encoded in the genomes of eighteen Dothideomycetes fungi.</title>
        <authorList>
            <person name="Ohm R.A."/>
            <person name="Feau N."/>
            <person name="Henrissat B."/>
            <person name="Schoch C.L."/>
            <person name="Horwitz B.A."/>
            <person name="Barry K.W."/>
            <person name="Condon B.J."/>
            <person name="Copeland A.C."/>
            <person name="Dhillon B."/>
            <person name="Glaser F."/>
            <person name="Hesse C.N."/>
            <person name="Kosti I."/>
            <person name="LaButti K."/>
            <person name="Lindquist E.A."/>
            <person name="Lucas S."/>
            <person name="Salamov A.A."/>
            <person name="Bradshaw R.E."/>
            <person name="Ciuffetti L."/>
            <person name="Hamelin R.C."/>
            <person name="Kema G.H.J."/>
            <person name="Lawrence C."/>
            <person name="Scott J.A."/>
            <person name="Spatafora J.W."/>
            <person name="Turgeon B.G."/>
            <person name="de Wit P.J.G.M."/>
            <person name="Zhong S."/>
            <person name="Goodwin S.B."/>
            <person name="Grigoriev I.V."/>
        </authorList>
    </citation>
    <scope>NUCLEOTIDE SEQUENCE [LARGE SCALE GENOMIC DNA]</scope>
    <source>
        <strain evidence="2">C5 / ATCC 48332 / race O</strain>
    </source>
</reference>
<gene>
    <name evidence="1" type="ORF">COCHEDRAFT_1021851</name>
</gene>
<proteinExistence type="predicted"/>
<dbReference type="HOGENOM" id="CLU_2399493_0_0_1"/>
<reference evidence="2" key="2">
    <citation type="journal article" date="2013" name="PLoS Genet.">
        <title>Comparative genome structure, secondary metabolite, and effector coding capacity across Cochliobolus pathogens.</title>
        <authorList>
            <person name="Condon B.J."/>
            <person name="Leng Y."/>
            <person name="Wu D."/>
            <person name="Bushley K.E."/>
            <person name="Ohm R.A."/>
            <person name="Otillar R."/>
            <person name="Martin J."/>
            <person name="Schackwitz W."/>
            <person name="Grimwood J."/>
            <person name="MohdZainudin N."/>
            <person name="Xue C."/>
            <person name="Wang R."/>
            <person name="Manning V.A."/>
            <person name="Dhillon B."/>
            <person name="Tu Z.J."/>
            <person name="Steffenson B.J."/>
            <person name="Salamov A."/>
            <person name="Sun H."/>
            <person name="Lowry S."/>
            <person name="LaButti K."/>
            <person name="Han J."/>
            <person name="Copeland A."/>
            <person name="Lindquist E."/>
            <person name="Barry K."/>
            <person name="Schmutz J."/>
            <person name="Baker S.E."/>
            <person name="Ciuffetti L.M."/>
            <person name="Grigoriev I.V."/>
            <person name="Zhong S."/>
            <person name="Turgeon B.G."/>
        </authorList>
    </citation>
    <scope>NUCLEOTIDE SEQUENCE [LARGE SCALE GENOMIC DNA]</scope>
    <source>
        <strain evidence="2">C5 / ATCC 48332 / race O</strain>
    </source>
</reference>
<dbReference type="OrthoDB" id="10346888at2759"/>
<sequence>MHIPHLDNITETGSLQCSMAMDEQASDSLLIRVTVRPHLAKTSPSGGINVTLGLALSTCLLQHPVPWNPCPTETAFPWTTCCLSTDYGLTCRE</sequence>
<dbReference type="Proteomes" id="UP000016936">
    <property type="component" value="Unassembled WGS sequence"/>
</dbReference>
<evidence type="ECO:0000313" key="1">
    <source>
        <dbReference type="EMBL" id="EMD91167.1"/>
    </source>
</evidence>
<keyword evidence="2" id="KW-1185">Reference proteome</keyword>
<organism evidence="1 2">
    <name type="scientific">Cochliobolus heterostrophus (strain C5 / ATCC 48332 / race O)</name>
    <name type="common">Southern corn leaf blight fungus</name>
    <name type="synonym">Bipolaris maydis</name>
    <dbReference type="NCBI Taxonomy" id="701091"/>
    <lineage>
        <taxon>Eukaryota</taxon>
        <taxon>Fungi</taxon>
        <taxon>Dikarya</taxon>
        <taxon>Ascomycota</taxon>
        <taxon>Pezizomycotina</taxon>
        <taxon>Dothideomycetes</taxon>
        <taxon>Pleosporomycetidae</taxon>
        <taxon>Pleosporales</taxon>
        <taxon>Pleosporineae</taxon>
        <taxon>Pleosporaceae</taxon>
        <taxon>Bipolaris</taxon>
    </lineage>
</organism>